<dbReference type="PROSITE" id="PS51725">
    <property type="entry name" value="ABM"/>
    <property type="match status" value="1"/>
</dbReference>
<accession>A0AAV5G7N2</accession>
<name>A0AAV5G7N2_CORAM</name>
<dbReference type="PANTHER" id="PTHR33336:SF3">
    <property type="entry name" value="ABM DOMAIN-CONTAINING PROTEIN"/>
    <property type="match status" value="1"/>
</dbReference>
<dbReference type="PANTHER" id="PTHR33336">
    <property type="entry name" value="QUINOL MONOOXYGENASE YGIN-RELATED"/>
    <property type="match status" value="1"/>
</dbReference>
<sequence>MQLPDAGFHTLKMVRGAGIFISHLHAGEAREILGRMEAMIFINVKFHVKPEYADTFLDEINWYTEACNAEPGCLEFKWYRDPEDSQRFLLVEAYKDGEDVTHVQSDHFKRSCEEFPQYLVETPDIINFKIDGKTEWDKMAEFKVD</sequence>
<feature type="domain" description="ABM" evidence="1">
    <location>
        <begin position="40"/>
        <end position="130"/>
    </location>
</feature>
<dbReference type="GO" id="GO:0003824">
    <property type="term" value="F:catalytic activity"/>
    <property type="evidence" value="ECO:0007669"/>
    <property type="project" value="TreeGrafter"/>
</dbReference>
<comment type="caution">
    <text evidence="2">The sequence shown here is derived from an EMBL/GenBank/DDBJ whole genome shotgun (WGS) entry which is preliminary data.</text>
</comment>
<dbReference type="Proteomes" id="UP001054925">
    <property type="component" value="Unassembled WGS sequence"/>
</dbReference>
<evidence type="ECO:0000259" key="1">
    <source>
        <dbReference type="PROSITE" id="PS51725"/>
    </source>
</evidence>
<dbReference type="InterPro" id="IPR011008">
    <property type="entry name" value="Dimeric_a/b-barrel"/>
</dbReference>
<dbReference type="Pfam" id="PF03992">
    <property type="entry name" value="ABM"/>
    <property type="match status" value="1"/>
</dbReference>
<dbReference type="InterPro" id="IPR007138">
    <property type="entry name" value="ABM_dom"/>
</dbReference>
<dbReference type="EMBL" id="BQKK01000002">
    <property type="protein sequence ID" value="GJN42634.1"/>
    <property type="molecule type" value="Genomic_DNA"/>
</dbReference>
<dbReference type="SUPFAM" id="SSF54909">
    <property type="entry name" value="Dimeric alpha+beta barrel"/>
    <property type="match status" value="1"/>
</dbReference>
<evidence type="ECO:0000313" key="3">
    <source>
        <dbReference type="Proteomes" id="UP001054925"/>
    </source>
</evidence>
<dbReference type="AlphaFoldDB" id="A0AAV5G7N2"/>
<protein>
    <recommendedName>
        <fullName evidence="1">ABM domain-containing protein</fullName>
    </recommendedName>
</protein>
<reference evidence="2" key="1">
    <citation type="submission" date="2021-12" db="EMBL/GenBank/DDBJ databases">
        <title>Draft genome sequence of Corynebacterium ammoniagenes strain T-723.</title>
        <authorList>
            <person name="Matsuzawa M."/>
            <person name="Hiratani M."/>
            <person name="Abe I."/>
            <person name="Tsuji Y."/>
            <person name="Nakamura J."/>
        </authorList>
    </citation>
    <scope>NUCLEOTIDE SEQUENCE</scope>
    <source>
        <strain evidence="2">T-723</strain>
    </source>
</reference>
<gene>
    <name evidence="2" type="ORF">CAT723_11130</name>
</gene>
<dbReference type="InterPro" id="IPR050744">
    <property type="entry name" value="AI-2_Isomerase_LsrG"/>
</dbReference>
<dbReference type="Gene3D" id="3.30.70.100">
    <property type="match status" value="1"/>
</dbReference>
<evidence type="ECO:0000313" key="2">
    <source>
        <dbReference type="EMBL" id="GJN42634.1"/>
    </source>
</evidence>
<proteinExistence type="predicted"/>
<organism evidence="2 3">
    <name type="scientific">Corynebacterium ammoniagenes</name>
    <name type="common">Brevibacterium ammoniagenes</name>
    <dbReference type="NCBI Taxonomy" id="1697"/>
    <lineage>
        <taxon>Bacteria</taxon>
        <taxon>Bacillati</taxon>
        <taxon>Actinomycetota</taxon>
        <taxon>Actinomycetes</taxon>
        <taxon>Mycobacteriales</taxon>
        <taxon>Corynebacteriaceae</taxon>
        <taxon>Corynebacterium</taxon>
    </lineage>
</organism>